<reference evidence="10" key="1">
    <citation type="journal article" date="2014" name="Int. J. Syst. Evol. Microbiol.">
        <title>Complete genome sequence of Corynebacterium casei LMG S-19264T (=DSM 44701T), isolated from a smear-ripened cheese.</title>
        <authorList>
            <consortium name="US DOE Joint Genome Institute (JGI-PGF)"/>
            <person name="Walter F."/>
            <person name="Albersmeier A."/>
            <person name="Kalinowski J."/>
            <person name="Ruckert C."/>
        </authorList>
    </citation>
    <scope>NUCLEOTIDE SEQUENCE</scope>
    <source>
        <strain evidence="10">CGMCC 1.15725</strain>
    </source>
</reference>
<name>A0A8J2YYT9_9PROT</name>
<keyword evidence="5" id="KW-0029">Amino-acid transport</keyword>
<keyword evidence="3" id="KW-1003">Cell membrane</keyword>
<feature type="transmembrane region" description="Helical" evidence="9">
    <location>
        <begin position="89"/>
        <end position="114"/>
    </location>
</feature>
<keyword evidence="11" id="KW-1185">Reference proteome</keyword>
<evidence type="ECO:0000256" key="1">
    <source>
        <dbReference type="ARBA" id="ARBA00004651"/>
    </source>
</evidence>
<keyword evidence="6 9" id="KW-1133">Transmembrane helix</keyword>
<feature type="transmembrane region" description="Helical" evidence="9">
    <location>
        <begin position="148"/>
        <end position="168"/>
    </location>
</feature>
<comment type="similarity">
    <text evidence="8">Belongs to the binding-protein-dependent transport system permease family. LivHM subfamily.</text>
</comment>
<evidence type="ECO:0000256" key="6">
    <source>
        <dbReference type="ARBA" id="ARBA00022989"/>
    </source>
</evidence>
<evidence type="ECO:0000256" key="3">
    <source>
        <dbReference type="ARBA" id="ARBA00022475"/>
    </source>
</evidence>
<reference evidence="10" key="2">
    <citation type="submission" date="2020-09" db="EMBL/GenBank/DDBJ databases">
        <authorList>
            <person name="Sun Q."/>
            <person name="Zhou Y."/>
        </authorList>
    </citation>
    <scope>NUCLEOTIDE SEQUENCE</scope>
    <source>
        <strain evidence="10">CGMCC 1.15725</strain>
    </source>
</reference>
<feature type="transmembrane region" description="Helical" evidence="9">
    <location>
        <begin position="261"/>
        <end position="285"/>
    </location>
</feature>
<dbReference type="AlphaFoldDB" id="A0A8J2YYT9"/>
<organism evidence="10 11">
    <name type="scientific">Aliidongia dinghuensis</name>
    <dbReference type="NCBI Taxonomy" id="1867774"/>
    <lineage>
        <taxon>Bacteria</taxon>
        <taxon>Pseudomonadati</taxon>
        <taxon>Pseudomonadota</taxon>
        <taxon>Alphaproteobacteria</taxon>
        <taxon>Rhodospirillales</taxon>
        <taxon>Dongiaceae</taxon>
        <taxon>Aliidongia</taxon>
    </lineage>
</organism>
<protein>
    <submittedName>
        <fullName evidence="10">Branched-chain amino acid ABC transporter permease</fullName>
    </submittedName>
</protein>
<dbReference type="InterPro" id="IPR001851">
    <property type="entry name" value="ABC_transp_permease"/>
</dbReference>
<keyword evidence="4 9" id="KW-0812">Transmembrane</keyword>
<evidence type="ECO:0000313" key="10">
    <source>
        <dbReference type="EMBL" id="GGF42915.1"/>
    </source>
</evidence>
<dbReference type="GO" id="GO:0022857">
    <property type="term" value="F:transmembrane transporter activity"/>
    <property type="evidence" value="ECO:0007669"/>
    <property type="project" value="InterPro"/>
</dbReference>
<dbReference type="GO" id="GO:0006865">
    <property type="term" value="P:amino acid transport"/>
    <property type="evidence" value="ECO:0007669"/>
    <property type="project" value="UniProtKB-KW"/>
</dbReference>
<dbReference type="Pfam" id="PF02653">
    <property type="entry name" value="BPD_transp_2"/>
    <property type="match status" value="1"/>
</dbReference>
<evidence type="ECO:0000256" key="9">
    <source>
        <dbReference type="SAM" id="Phobius"/>
    </source>
</evidence>
<dbReference type="GO" id="GO:0005886">
    <property type="term" value="C:plasma membrane"/>
    <property type="evidence" value="ECO:0007669"/>
    <property type="project" value="UniProtKB-SubCell"/>
</dbReference>
<feature type="transmembrane region" description="Helical" evidence="9">
    <location>
        <begin position="199"/>
        <end position="217"/>
    </location>
</feature>
<feature type="transmembrane region" description="Helical" evidence="9">
    <location>
        <begin position="12"/>
        <end position="35"/>
    </location>
</feature>
<dbReference type="EMBL" id="BMJQ01000019">
    <property type="protein sequence ID" value="GGF42915.1"/>
    <property type="molecule type" value="Genomic_DNA"/>
</dbReference>
<gene>
    <name evidence="10" type="ORF">GCM10011611_56640</name>
</gene>
<feature type="transmembrane region" description="Helical" evidence="9">
    <location>
        <begin position="229"/>
        <end position="255"/>
    </location>
</feature>
<accession>A0A8J2YYT9</accession>
<dbReference type="RefSeq" id="WP_189051541.1">
    <property type="nucleotide sequence ID" value="NZ_BMJQ01000019.1"/>
</dbReference>
<keyword evidence="2" id="KW-0813">Transport</keyword>
<evidence type="ECO:0000256" key="5">
    <source>
        <dbReference type="ARBA" id="ARBA00022970"/>
    </source>
</evidence>
<evidence type="ECO:0000256" key="7">
    <source>
        <dbReference type="ARBA" id="ARBA00023136"/>
    </source>
</evidence>
<dbReference type="InterPro" id="IPR052157">
    <property type="entry name" value="BCAA_transport_permease"/>
</dbReference>
<dbReference type="Proteomes" id="UP000646365">
    <property type="component" value="Unassembled WGS sequence"/>
</dbReference>
<dbReference type="PANTHER" id="PTHR11795">
    <property type="entry name" value="BRANCHED-CHAIN AMINO ACID TRANSPORT SYSTEM PERMEASE PROTEIN LIVH"/>
    <property type="match status" value="1"/>
</dbReference>
<proteinExistence type="inferred from homology"/>
<feature type="transmembrane region" description="Helical" evidence="9">
    <location>
        <begin position="55"/>
        <end position="83"/>
    </location>
</feature>
<comment type="subcellular location">
    <subcellularLocation>
        <location evidence="1">Cell membrane</location>
        <topology evidence="1">Multi-pass membrane protein</topology>
    </subcellularLocation>
</comment>
<sequence length="300" mass="31479">MDLEVVWLFVQQGVASGLVSGAVYALLALAIVIVYRTTDVANFAQGEIYMAASYLAFFLIVVFAAPILLAIPLTILIVCGGAAVFQRLVLARVASVRGVSVNLVIATLGLSYFLKGMVRFSGFGDAPRSFPSVVPDGALTIGDASLSYLDIVIFVTSLVVMALFFWMFTFTKTGRAMRAVGMNRRAAALVGISLTRVQMQVWACSGGISAIAALLIAPKLLLTVEMGHVATLAFAAAIVGGFTSLPGAVVGGFIIGIAENLVGLFVSSRAIVVTPFVVIMLVLILKPQGLFGGAVRVRKV</sequence>
<evidence type="ECO:0000313" key="11">
    <source>
        <dbReference type="Proteomes" id="UP000646365"/>
    </source>
</evidence>
<evidence type="ECO:0000256" key="8">
    <source>
        <dbReference type="ARBA" id="ARBA00037998"/>
    </source>
</evidence>
<dbReference type="PANTHER" id="PTHR11795:SF450">
    <property type="entry name" value="ABC TRANSPORTER PERMEASE PROTEIN"/>
    <property type="match status" value="1"/>
</dbReference>
<evidence type="ECO:0000256" key="4">
    <source>
        <dbReference type="ARBA" id="ARBA00022692"/>
    </source>
</evidence>
<comment type="caution">
    <text evidence="10">The sequence shown here is derived from an EMBL/GenBank/DDBJ whole genome shotgun (WGS) entry which is preliminary data.</text>
</comment>
<evidence type="ECO:0000256" key="2">
    <source>
        <dbReference type="ARBA" id="ARBA00022448"/>
    </source>
</evidence>
<keyword evidence="7 9" id="KW-0472">Membrane</keyword>
<dbReference type="CDD" id="cd06582">
    <property type="entry name" value="TM_PBP1_LivH_like"/>
    <property type="match status" value="1"/>
</dbReference>